<evidence type="ECO:0000259" key="2">
    <source>
        <dbReference type="Pfam" id="PF00107"/>
    </source>
</evidence>
<protein>
    <recommendedName>
        <fullName evidence="6">Enoyl reductase (ER) domain-containing protein</fullName>
    </recommendedName>
</protein>
<name>A0A8H7BWN4_9FUNG</name>
<dbReference type="CDD" id="cd05288">
    <property type="entry name" value="PGDH"/>
    <property type="match status" value="1"/>
</dbReference>
<dbReference type="SUPFAM" id="SSF51735">
    <property type="entry name" value="NAD(P)-binding Rossmann-fold domains"/>
    <property type="match status" value="1"/>
</dbReference>
<dbReference type="SUPFAM" id="SSF50129">
    <property type="entry name" value="GroES-like"/>
    <property type="match status" value="1"/>
</dbReference>
<accession>A0A8H7BWN4</accession>
<dbReference type="InterPro" id="IPR036291">
    <property type="entry name" value="NAD(P)-bd_dom_sf"/>
</dbReference>
<evidence type="ECO:0000256" key="1">
    <source>
        <dbReference type="ARBA" id="ARBA00023002"/>
    </source>
</evidence>
<evidence type="ECO:0000313" key="5">
    <source>
        <dbReference type="Proteomes" id="UP000605846"/>
    </source>
</evidence>
<dbReference type="OrthoDB" id="809632at2759"/>
<evidence type="ECO:0008006" key="6">
    <source>
        <dbReference type="Google" id="ProtNLM"/>
    </source>
</evidence>
<evidence type="ECO:0000313" key="4">
    <source>
        <dbReference type="EMBL" id="KAF7730723.1"/>
    </source>
</evidence>
<dbReference type="Gene3D" id="3.40.50.720">
    <property type="entry name" value="NAD(P)-binding Rossmann-like Domain"/>
    <property type="match status" value="1"/>
</dbReference>
<keyword evidence="1" id="KW-0560">Oxidoreductase</keyword>
<feature type="domain" description="Oxidoreductase N-terminal" evidence="3">
    <location>
        <begin position="6"/>
        <end position="84"/>
    </location>
</feature>
<dbReference type="Pfam" id="PF00107">
    <property type="entry name" value="ADH_zinc_N"/>
    <property type="match status" value="1"/>
</dbReference>
<sequence>MVKNEQVIFAKVPTGYPVVGEHLQLKENSIELDSVLSEGDVILKNLAFSIDPYMRLLMYDASSGVSHFPAFPLHQPITGYAISKSHVDAASAEKWEVRNYIKEKKLPFTNYLGVLVLPGLTAYLGLIKFAAGAVGQVVGQIGKILGLRVVGSAGSDEKIAYLKEIGFDSAFNYKTESTDKALAQHCPNGIDIYFDNVGRKMLEYVLKHANRHGRIVVCGAIANYNGEESEGIRNTELILYKTLKIQAFTVWEHWDLEEFTQRVTEWLLEGKIKYREAVAEGLGQTGQALLDVLKGHSQGKQIVKVADF</sequence>
<gene>
    <name evidence="4" type="ORF">EC973_001672</name>
</gene>
<keyword evidence="5" id="KW-1185">Reference proteome</keyword>
<dbReference type="InterPro" id="IPR041694">
    <property type="entry name" value="ADH_N_2"/>
</dbReference>
<dbReference type="Pfam" id="PF16884">
    <property type="entry name" value="ADH_N_2"/>
    <property type="match status" value="1"/>
</dbReference>
<dbReference type="FunFam" id="3.40.50.720:FF:000121">
    <property type="entry name" value="Prostaglandin reductase 2"/>
    <property type="match status" value="1"/>
</dbReference>
<proteinExistence type="predicted"/>
<dbReference type="AlphaFoldDB" id="A0A8H7BWN4"/>
<dbReference type="EMBL" id="JABAYA010000014">
    <property type="protein sequence ID" value="KAF7730723.1"/>
    <property type="molecule type" value="Genomic_DNA"/>
</dbReference>
<dbReference type="InterPro" id="IPR011032">
    <property type="entry name" value="GroES-like_sf"/>
</dbReference>
<organism evidence="4 5">
    <name type="scientific">Apophysomyces ossiformis</name>
    <dbReference type="NCBI Taxonomy" id="679940"/>
    <lineage>
        <taxon>Eukaryota</taxon>
        <taxon>Fungi</taxon>
        <taxon>Fungi incertae sedis</taxon>
        <taxon>Mucoromycota</taxon>
        <taxon>Mucoromycotina</taxon>
        <taxon>Mucoromycetes</taxon>
        <taxon>Mucorales</taxon>
        <taxon>Mucorineae</taxon>
        <taxon>Mucoraceae</taxon>
        <taxon>Apophysomyces</taxon>
    </lineage>
</organism>
<dbReference type="PANTHER" id="PTHR43205:SF7">
    <property type="entry name" value="PROSTAGLANDIN REDUCTASE 1"/>
    <property type="match status" value="1"/>
</dbReference>
<dbReference type="PANTHER" id="PTHR43205">
    <property type="entry name" value="PROSTAGLANDIN REDUCTASE"/>
    <property type="match status" value="1"/>
</dbReference>
<dbReference type="InterPro" id="IPR045010">
    <property type="entry name" value="MDR_fam"/>
</dbReference>
<dbReference type="GO" id="GO:0016628">
    <property type="term" value="F:oxidoreductase activity, acting on the CH-CH group of donors, NAD or NADP as acceptor"/>
    <property type="evidence" value="ECO:0007669"/>
    <property type="project" value="InterPro"/>
</dbReference>
<dbReference type="Gene3D" id="3.90.180.10">
    <property type="entry name" value="Medium-chain alcohol dehydrogenases, catalytic domain"/>
    <property type="match status" value="2"/>
</dbReference>
<feature type="domain" description="Alcohol dehydrogenase-like C-terminal" evidence="2">
    <location>
        <begin position="133"/>
        <end position="262"/>
    </location>
</feature>
<evidence type="ECO:0000259" key="3">
    <source>
        <dbReference type="Pfam" id="PF16884"/>
    </source>
</evidence>
<comment type="caution">
    <text evidence="4">The sequence shown here is derived from an EMBL/GenBank/DDBJ whole genome shotgun (WGS) entry which is preliminary data.</text>
</comment>
<reference evidence="4" key="1">
    <citation type="submission" date="2020-01" db="EMBL/GenBank/DDBJ databases">
        <title>Genome Sequencing of Three Apophysomyces-Like Fungal Strains Confirms a Novel Fungal Genus in the Mucoromycota with divergent Burkholderia-like Endosymbiotic Bacteria.</title>
        <authorList>
            <person name="Stajich J.E."/>
            <person name="Macias A.M."/>
            <person name="Carter-House D."/>
            <person name="Lovett B."/>
            <person name="Kasson L.R."/>
            <person name="Berry K."/>
            <person name="Grigoriev I."/>
            <person name="Chang Y."/>
            <person name="Spatafora J."/>
            <person name="Kasson M.T."/>
        </authorList>
    </citation>
    <scope>NUCLEOTIDE SEQUENCE</scope>
    <source>
        <strain evidence="4">NRRL A-21654</strain>
    </source>
</reference>
<dbReference type="InterPro" id="IPR013149">
    <property type="entry name" value="ADH-like_C"/>
</dbReference>
<dbReference type="Proteomes" id="UP000605846">
    <property type="component" value="Unassembled WGS sequence"/>
</dbReference>